<evidence type="ECO:0000256" key="3">
    <source>
        <dbReference type="ARBA" id="ARBA00023117"/>
    </source>
</evidence>
<keyword evidence="3 4" id="KW-0103">Bromodomain</keyword>
<evidence type="ECO:0000256" key="6">
    <source>
        <dbReference type="SAM" id="Coils"/>
    </source>
</evidence>
<feature type="domain" description="Bromo" evidence="8">
    <location>
        <begin position="1069"/>
        <end position="1139"/>
    </location>
</feature>
<dbReference type="InterPro" id="IPR052060">
    <property type="entry name" value="Bromo_WD_repeat"/>
</dbReference>
<dbReference type="InterPro" id="IPR015943">
    <property type="entry name" value="WD40/YVTN_repeat-like_dom_sf"/>
</dbReference>
<dbReference type="Gene3D" id="1.20.920.10">
    <property type="entry name" value="Bromodomain-like"/>
    <property type="match status" value="2"/>
</dbReference>
<dbReference type="CDD" id="cd00200">
    <property type="entry name" value="WD40"/>
    <property type="match status" value="1"/>
</dbReference>
<dbReference type="InterPro" id="IPR057452">
    <property type="entry name" value="BRWD/PHIP_N"/>
</dbReference>
<dbReference type="FunFam" id="2.130.10.10:FF:002549">
    <property type="entry name" value="Bromodomain and WD repeat domain-containing 3"/>
    <property type="match status" value="1"/>
</dbReference>
<dbReference type="Gene3D" id="2.130.10.10">
    <property type="entry name" value="YVTN repeat-like/Quinoprotein amine dehydrogenase"/>
    <property type="match status" value="3"/>
</dbReference>
<dbReference type="GO" id="GO:0007010">
    <property type="term" value="P:cytoskeleton organization"/>
    <property type="evidence" value="ECO:0007669"/>
    <property type="project" value="TreeGrafter"/>
</dbReference>
<dbReference type="InterPro" id="IPR001487">
    <property type="entry name" value="Bromodomain"/>
</dbReference>
<feature type="domain" description="Bromo" evidence="8">
    <location>
        <begin position="1217"/>
        <end position="1304"/>
    </location>
</feature>
<gene>
    <name evidence="9" type="primary">BRWD1</name>
</gene>
<dbReference type="InterPro" id="IPR019775">
    <property type="entry name" value="WD40_repeat_CS"/>
</dbReference>
<feature type="repeat" description="WD" evidence="5">
    <location>
        <begin position="219"/>
        <end position="260"/>
    </location>
</feature>
<feature type="compositionally biased region" description="Basic residues" evidence="7">
    <location>
        <begin position="1448"/>
        <end position="1475"/>
    </location>
</feature>
<reference evidence="9" key="2">
    <citation type="submission" date="2025-09" db="UniProtKB">
        <authorList>
            <consortium name="Ensembl"/>
        </authorList>
    </citation>
    <scope>IDENTIFICATION</scope>
</reference>
<dbReference type="PROSITE" id="PS50082">
    <property type="entry name" value="WD_REPEATS_2"/>
    <property type="match status" value="5"/>
</dbReference>
<dbReference type="FunFam" id="2.30.30.1040:FF:000003">
    <property type="entry name" value="Bromodomain and WD repeat domain containing 1"/>
    <property type="match status" value="1"/>
</dbReference>
<dbReference type="GO" id="GO:0005634">
    <property type="term" value="C:nucleus"/>
    <property type="evidence" value="ECO:0007669"/>
    <property type="project" value="TreeGrafter"/>
</dbReference>
<reference evidence="9" key="1">
    <citation type="submission" date="2025-08" db="UniProtKB">
        <authorList>
            <consortium name="Ensembl"/>
        </authorList>
    </citation>
    <scope>IDENTIFICATION</scope>
</reference>
<sequence>MAKSRNISLLESELYYLISRFLTTGPCRRAAEVLASELEEYQLLPCRLDWQGHEHPRSYEDLVASNRHIAPDHLLQICKQIGPILDKEVPSCVPGVHSLLGTGRQSLLRRSKGVQLYMKGSSFATLHRGRPPEMHLTCRDPPNLVEVYRGRELTGTQRFSAVNPVSNYQHMRMHRRILGHLSAVYCIAFDRTGLRIFTGSDDCLVKIWSSFDGRLHSTLRGHSAEISDLAVSFENTLMAAGSCDKTIRVWCLRTCAPMAVLQGHSGSITSLQFSPFAKGSKRYLVSTGTDATICFWQWDVNNINFSDRPQKFTERPRPGVQMVCSSFSPGGMFLATGSTDDVIRIYYLGVGNPEKISELHEHTDKVDSIQFCHSGERFVSGSRDGTARIWRLTQRQQWRSLLLNMNATLPGFFKPKVTMVAWDRHDNSVITAVNNHILKVWNSYTGQLLHILKGHEAEVFVLEPHPSDPRIMLSAGHDGNVFIWDIVRGTKTQHYFNMIEGQGHGAVFDCKFTPDGQRFACTDSHGHLVIFGFGSSKPYEKLPDQVFFHTDYRPLIRDANGFVLDEQTQQAPHLMPPPFLVDVDGNPHPPRYQRLVPGRENIADEHLVPQLGYVATSDGEVMEQVISQLTTDHEEATARRSVLDDAIRQLQEQQDRQNKQSCCLPSSLYPASVNERGAAEVQSSPNVGLRRSGQVEGVRQMHQNAPRSQMATERDLQAWRRRVVVPELSSSGYSYLLLLIPCKGVHGVCHIVISLNVNITYVAHDSHSSSEYSDWTADAGINLQPSTPVSSRKRVRRQLSSSEEDNEEEEEKQQSDEEERPPQTSKQKSKKPKSKMPKLPPPAPSGLINVTLSLPQVIYFRQGHEAYVEAVNRNNLYPINMEKQPWRKMELRDQEFVKITGIKYEVCPPTLCRLKLTLIDHGTGKITDKSFYVKYHDMPDVIDFLVLRQSYDEARSRVWQPNDRFRSVIDDAWWFGIIVCQEPYQLEYPDSHFQCFKVRWDNGEMEKLSPWDVEAIPEDAQQPECVGGGVPVTAEEMREVMYKPQTGEWGERSRDNECERIIAGIEQLITVDIVAPFSGPVDIVQYPTYCTVIAFPTDLSTIRLRLINRFYRRLSSLVWDARYIVHNARTFNEPRSKIAHSAKLITDVLLKFINRPSCTDIMEIYSAIEDMDYTDDEGSGWDVVLCMSLPSPQRSVETVPDQDSWKGQCKRLMNYVFECEDSEPFRKPVDPTSYPVREHRNCCSNVAHVCLQDYLNIIDTPMDFGTVKGTLEEDRYENPMELCKDIRLIFANAKAFTPNKRSKIYSMTLRLSAFFEERIRTIISQYKTAVKSSEKLRRSQRFRKKLQHHESTVPRNVLVWSTGPTALLMILFFPFSQKRAALKTQEKVEVVSTTKSTSAKVSATERTRRRNQSSDSSGHSSSEASSGSDSEIESELSMSDSEEEKRPGSSRHHHSRETRGTKRVTRNKGAKKKKS</sequence>
<feature type="repeat" description="WD" evidence="5">
    <location>
        <begin position="359"/>
        <end position="400"/>
    </location>
</feature>
<feature type="compositionally biased region" description="Acidic residues" evidence="7">
    <location>
        <begin position="802"/>
        <end position="819"/>
    </location>
</feature>
<dbReference type="SMART" id="SM00320">
    <property type="entry name" value="WD40"/>
    <property type="match status" value="8"/>
</dbReference>
<keyword evidence="10" id="KW-1185">Reference proteome</keyword>
<dbReference type="Pfam" id="PF25437">
    <property type="entry name" value="BRWD1_N"/>
    <property type="match status" value="1"/>
</dbReference>
<evidence type="ECO:0000256" key="7">
    <source>
        <dbReference type="SAM" id="MobiDB-lite"/>
    </source>
</evidence>
<feature type="compositionally biased region" description="Basic residues" evidence="7">
    <location>
        <begin position="827"/>
        <end position="836"/>
    </location>
</feature>
<feature type="repeat" description="WD" evidence="5">
    <location>
        <begin position="261"/>
        <end position="297"/>
    </location>
</feature>
<name>A0A8C8C497_ONCTS</name>
<evidence type="ECO:0000313" key="10">
    <source>
        <dbReference type="Proteomes" id="UP000694402"/>
    </source>
</evidence>
<dbReference type="CDD" id="cd05529">
    <property type="entry name" value="Bromo_WDR9_I_like"/>
    <property type="match status" value="1"/>
</dbReference>
<keyword evidence="1 5" id="KW-0853">WD repeat</keyword>
<dbReference type="Pfam" id="PF25313">
    <property type="entry name" value="BRWD_AD"/>
    <property type="match status" value="1"/>
</dbReference>
<dbReference type="PROSITE" id="PS50294">
    <property type="entry name" value="WD_REPEATS_REGION"/>
    <property type="match status" value="5"/>
</dbReference>
<dbReference type="GO" id="GO:0008360">
    <property type="term" value="P:regulation of cell shape"/>
    <property type="evidence" value="ECO:0007669"/>
    <property type="project" value="TreeGrafter"/>
</dbReference>
<dbReference type="InterPro" id="IPR036322">
    <property type="entry name" value="WD40_repeat_dom_sf"/>
</dbReference>
<keyword evidence="6" id="KW-0175">Coiled coil</keyword>
<feature type="coiled-coil region" evidence="6">
    <location>
        <begin position="633"/>
        <end position="660"/>
    </location>
</feature>
<dbReference type="InterPro" id="IPR057451">
    <property type="entry name" value="BRWD/PHIP_AD"/>
</dbReference>
<accession>A0A8C8C497</accession>
<dbReference type="FunFam" id="1.20.920.10:FF:000044">
    <property type="entry name" value="Bromodomain and WD repeat domain-containing 1"/>
    <property type="match status" value="1"/>
</dbReference>
<dbReference type="SMART" id="SM00297">
    <property type="entry name" value="BROMO"/>
    <property type="match status" value="2"/>
</dbReference>
<keyword evidence="2" id="KW-0677">Repeat</keyword>
<dbReference type="Gene3D" id="2.30.30.1040">
    <property type="match status" value="1"/>
</dbReference>
<dbReference type="PROSITE" id="PS50014">
    <property type="entry name" value="BROMODOMAIN_2"/>
    <property type="match status" value="2"/>
</dbReference>
<feature type="repeat" description="WD" evidence="5">
    <location>
        <begin position="177"/>
        <end position="218"/>
    </location>
</feature>
<feature type="compositionally biased region" description="Low complexity" evidence="7">
    <location>
        <begin position="1390"/>
        <end position="1404"/>
    </location>
</feature>
<dbReference type="Pfam" id="PF00439">
    <property type="entry name" value="Bromodomain"/>
    <property type="match status" value="2"/>
</dbReference>
<proteinExistence type="predicted"/>
<dbReference type="SUPFAM" id="SSF47370">
    <property type="entry name" value="Bromodomain"/>
    <property type="match status" value="2"/>
</dbReference>
<dbReference type="PRINTS" id="PR00503">
    <property type="entry name" value="BROMODOMAIN"/>
</dbReference>
<dbReference type="InterPro" id="IPR001680">
    <property type="entry name" value="WD40_rpt"/>
</dbReference>
<evidence type="ECO:0000256" key="5">
    <source>
        <dbReference type="PROSITE-ProRule" id="PRU00221"/>
    </source>
</evidence>
<dbReference type="PANTHER" id="PTHR16266">
    <property type="entry name" value="WD REPEAT DOMAIN 9"/>
    <property type="match status" value="1"/>
</dbReference>
<dbReference type="Proteomes" id="UP000694402">
    <property type="component" value="Unassembled WGS sequence"/>
</dbReference>
<feature type="repeat" description="WD" evidence="5">
    <location>
        <begin position="452"/>
        <end position="494"/>
    </location>
</feature>
<feature type="compositionally biased region" description="Low complexity" evidence="7">
    <location>
        <begin position="1413"/>
        <end position="1439"/>
    </location>
</feature>
<dbReference type="InterPro" id="IPR036427">
    <property type="entry name" value="Bromodomain-like_sf"/>
</dbReference>
<feature type="region of interest" description="Disordered" evidence="7">
    <location>
        <begin position="781"/>
        <end position="844"/>
    </location>
</feature>
<evidence type="ECO:0000313" key="9">
    <source>
        <dbReference type="Ensembl" id="ENSOTSP00005002974.2"/>
    </source>
</evidence>
<evidence type="ECO:0000256" key="2">
    <source>
        <dbReference type="ARBA" id="ARBA00022737"/>
    </source>
</evidence>
<protein>
    <recommendedName>
        <fullName evidence="8">Bromo domain-containing protein</fullName>
    </recommendedName>
</protein>
<dbReference type="Pfam" id="PF00400">
    <property type="entry name" value="WD40"/>
    <property type="match status" value="6"/>
</dbReference>
<dbReference type="Ensembl" id="ENSOTST00005003321.2">
    <property type="protein sequence ID" value="ENSOTSP00005002974.2"/>
    <property type="gene ID" value="ENSOTSG00005001688.2"/>
</dbReference>
<evidence type="ECO:0000256" key="4">
    <source>
        <dbReference type="PROSITE-ProRule" id="PRU00035"/>
    </source>
</evidence>
<dbReference type="SUPFAM" id="SSF50978">
    <property type="entry name" value="WD40 repeat-like"/>
    <property type="match status" value="1"/>
</dbReference>
<feature type="region of interest" description="Disordered" evidence="7">
    <location>
        <begin position="1386"/>
        <end position="1475"/>
    </location>
</feature>
<dbReference type="PROSITE" id="PS00678">
    <property type="entry name" value="WD_REPEATS_1"/>
    <property type="match status" value="1"/>
</dbReference>
<evidence type="ECO:0000259" key="8">
    <source>
        <dbReference type="PROSITE" id="PS50014"/>
    </source>
</evidence>
<dbReference type="FunFam" id="2.130.10.10:FF:000071">
    <property type="entry name" value="Bromodomain and WD repeat domain containing 1"/>
    <property type="match status" value="1"/>
</dbReference>
<evidence type="ECO:0000256" key="1">
    <source>
        <dbReference type="ARBA" id="ARBA00022574"/>
    </source>
</evidence>
<organism evidence="9 10">
    <name type="scientific">Oncorhynchus tshawytscha</name>
    <name type="common">Chinook salmon</name>
    <name type="synonym">Salmo tshawytscha</name>
    <dbReference type="NCBI Taxonomy" id="74940"/>
    <lineage>
        <taxon>Eukaryota</taxon>
        <taxon>Metazoa</taxon>
        <taxon>Chordata</taxon>
        <taxon>Craniata</taxon>
        <taxon>Vertebrata</taxon>
        <taxon>Euteleostomi</taxon>
        <taxon>Actinopterygii</taxon>
        <taxon>Neopterygii</taxon>
        <taxon>Teleostei</taxon>
        <taxon>Protacanthopterygii</taxon>
        <taxon>Salmoniformes</taxon>
        <taxon>Salmonidae</taxon>
        <taxon>Salmoninae</taxon>
        <taxon>Oncorhynchus</taxon>
    </lineage>
</organism>
<dbReference type="GeneTree" id="ENSGT00950000183107"/>
<dbReference type="PANTHER" id="PTHR16266:SF26">
    <property type="entry name" value="BROMODOMAIN AND WD REPEAT-CONTAINING PROTEIN 1"/>
    <property type="match status" value="1"/>
</dbReference>
<dbReference type="GO" id="GO:0006357">
    <property type="term" value="P:regulation of transcription by RNA polymerase II"/>
    <property type="evidence" value="ECO:0007669"/>
    <property type="project" value="TreeGrafter"/>
</dbReference>